<sequence>LMLQIYGEKCSSASTIFETASQFPLYKKAKAVMYSSRAKRFPPLPATSQQLFTIHVFKESKLIPLVYSSTDRKYVVAYCEIFHNLIAKAAALGVVLQPQTIICDFETAHIPAVHGSFPRVHIQGCYFYFCRAILSFSAPLLCILLFFVQFIFVCIILYCIALYYSCYH</sequence>
<evidence type="ECO:0000259" key="2">
    <source>
        <dbReference type="Pfam" id="PF10551"/>
    </source>
</evidence>
<dbReference type="EMBL" id="JYDL01000042">
    <property type="protein sequence ID" value="KRX21120.1"/>
    <property type="molecule type" value="Genomic_DNA"/>
</dbReference>
<evidence type="ECO:0000313" key="4">
    <source>
        <dbReference type="Proteomes" id="UP000054630"/>
    </source>
</evidence>
<evidence type="ECO:0000313" key="3">
    <source>
        <dbReference type="EMBL" id="KRX21120.1"/>
    </source>
</evidence>
<evidence type="ECO:0000256" key="1">
    <source>
        <dbReference type="SAM" id="Phobius"/>
    </source>
</evidence>
<dbReference type="AlphaFoldDB" id="A0A0V0S2Z6"/>
<dbReference type="OrthoDB" id="10058156at2759"/>
<gene>
    <name evidence="3" type="ORF">T07_240</name>
</gene>
<dbReference type="Pfam" id="PF10551">
    <property type="entry name" value="MULE"/>
    <property type="match status" value="1"/>
</dbReference>
<keyword evidence="1" id="KW-0472">Membrane</keyword>
<comment type="caution">
    <text evidence="3">The sequence shown here is derived from an EMBL/GenBank/DDBJ whole genome shotgun (WGS) entry which is preliminary data.</text>
</comment>
<protein>
    <recommendedName>
        <fullName evidence="2">MULE transposase domain-containing protein</fullName>
    </recommendedName>
</protein>
<feature type="non-terminal residue" evidence="3">
    <location>
        <position position="1"/>
    </location>
</feature>
<name>A0A0V0S2Z6_9BILA</name>
<keyword evidence="1" id="KW-1133">Transmembrane helix</keyword>
<reference evidence="3 4" key="1">
    <citation type="submission" date="2015-01" db="EMBL/GenBank/DDBJ databases">
        <title>Evolution of Trichinella species and genotypes.</title>
        <authorList>
            <person name="Korhonen P.K."/>
            <person name="Edoardo P."/>
            <person name="Giuseppe L.R."/>
            <person name="Gasser R.B."/>
        </authorList>
    </citation>
    <scope>NUCLEOTIDE SEQUENCE [LARGE SCALE GENOMIC DNA]</scope>
    <source>
        <strain evidence="3">ISS37</strain>
    </source>
</reference>
<keyword evidence="1" id="KW-0812">Transmembrane</keyword>
<dbReference type="Proteomes" id="UP000054630">
    <property type="component" value="Unassembled WGS sequence"/>
</dbReference>
<proteinExistence type="predicted"/>
<organism evidence="3 4">
    <name type="scientific">Trichinella nelsoni</name>
    <dbReference type="NCBI Taxonomy" id="6336"/>
    <lineage>
        <taxon>Eukaryota</taxon>
        <taxon>Metazoa</taxon>
        <taxon>Ecdysozoa</taxon>
        <taxon>Nematoda</taxon>
        <taxon>Enoplea</taxon>
        <taxon>Dorylaimia</taxon>
        <taxon>Trichinellida</taxon>
        <taxon>Trichinellidae</taxon>
        <taxon>Trichinella</taxon>
    </lineage>
</organism>
<feature type="transmembrane region" description="Helical" evidence="1">
    <location>
        <begin position="140"/>
        <end position="164"/>
    </location>
</feature>
<feature type="domain" description="MULE transposase" evidence="2">
    <location>
        <begin position="58"/>
        <end position="130"/>
    </location>
</feature>
<keyword evidence="4" id="KW-1185">Reference proteome</keyword>
<accession>A0A0V0S2Z6</accession>
<dbReference type="InterPro" id="IPR018289">
    <property type="entry name" value="MULE_transposase_dom"/>
</dbReference>